<comment type="caution">
    <text evidence="1">The sequence shown here is derived from an EMBL/GenBank/DDBJ whole genome shotgun (WGS) entry which is preliminary data.</text>
</comment>
<feature type="non-terminal residue" evidence="1">
    <location>
        <position position="315"/>
    </location>
</feature>
<dbReference type="Proteomes" id="UP001212841">
    <property type="component" value="Unassembled WGS sequence"/>
</dbReference>
<reference evidence="1" key="1">
    <citation type="submission" date="2020-05" db="EMBL/GenBank/DDBJ databases">
        <title>Phylogenomic resolution of chytrid fungi.</title>
        <authorList>
            <person name="Stajich J.E."/>
            <person name="Amses K."/>
            <person name="Simmons R."/>
            <person name="Seto K."/>
            <person name="Myers J."/>
            <person name="Bonds A."/>
            <person name="Quandt C.A."/>
            <person name="Barry K."/>
            <person name="Liu P."/>
            <person name="Grigoriev I."/>
            <person name="Longcore J.E."/>
            <person name="James T.Y."/>
        </authorList>
    </citation>
    <scope>NUCLEOTIDE SEQUENCE</scope>
    <source>
        <strain evidence="1">JEL0318</strain>
    </source>
</reference>
<organism evidence="1 2">
    <name type="scientific">Rhizophlyctis rosea</name>
    <dbReference type="NCBI Taxonomy" id="64517"/>
    <lineage>
        <taxon>Eukaryota</taxon>
        <taxon>Fungi</taxon>
        <taxon>Fungi incertae sedis</taxon>
        <taxon>Chytridiomycota</taxon>
        <taxon>Chytridiomycota incertae sedis</taxon>
        <taxon>Chytridiomycetes</taxon>
        <taxon>Rhizophlyctidales</taxon>
        <taxon>Rhizophlyctidaceae</taxon>
        <taxon>Rhizophlyctis</taxon>
    </lineage>
</organism>
<accession>A0AAD5S733</accession>
<dbReference type="EMBL" id="JADGJD010002984">
    <property type="protein sequence ID" value="KAJ3026611.1"/>
    <property type="molecule type" value="Genomic_DNA"/>
</dbReference>
<name>A0AAD5S733_9FUNG</name>
<dbReference type="AlphaFoldDB" id="A0AAD5S733"/>
<dbReference type="PANTHER" id="PTHR24148:SF64">
    <property type="entry name" value="HETEROKARYON INCOMPATIBILITY DOMAIN-CONTAINING PROTEIN"/>
    <property type="match status" value="1"/>
</dbReference>
<dbReference type="InterPro" id="IPR052895">
    <property type="entry name" value="HetReg/Transcr_Mod"/>
</dbReference>
<keyword evidence="2" id="KW-1185">Reference proteome</keyword>
<gene>
    <name evidence="1" type="ORF">HK097_006337</name>
</gene>
<proteinExistence type="predicted"/>
<sequence>MADYYRGATGTLAFLGGIGGPCHVISTSSKPDDDSSKLYFLAKWFTRVWTLQEALLSTNLVFYRGRNAETGENETSSAVDVLTELGSICADMACNLSDGDWHRLSAAARVLSSSRGVNKLSPRYLFEIVSHRECTVEEDKVYGLLGMLPTTRPVSVKYGIGLGRALWNVFEALRPEQAAEALELTAWGRDVGCFLPYLKTPLVSRKGFEGRFVDVCTDADSKALMIRKCFVWEKHRMEPYEGGNSLLIPEGATDFGEDIDEDDDDDAFHQEHNNNFRLRTAALIAEALESHGEAFSAKNLSTCMESLNLQTTFEW</sequence>
<evidence type="ECO:0000313" key="2">
    <source>
        <dbReference type="Proteomes" id="UP001212841"/>
    </source>
</evidence>
<evidence type="ECO:0000313" key="1">
    <source>
        <dbReference type="EMBL" id="KAJ3026611.1"/>
    </source>
</evidence>
<dbReference type="PANTHER" id="PTHR24148">
    <property type="entry name" value="ANKYRIN REPEAT DOMAIN-CONTAINING PROTEIN 39 HOMOLOG-RELATED"/>
    <property type="match status" value="1"/>
</dbReference>
<protein>
    <recommendedName>
        <fullName evidence="3">Heterokaryon incompatibility domain-containing protein</fullName>
    </recommendedName>
</protein>
<evidence type="ECO:0008006" key="3">
    <source>
        <dbReference type="Google" id="ProtNLM"/>
    </source>
</evidence>